<dbReference type="InterPro" id="IPR046228">
    <property type="entry name" value="DUF6261"/>
</dbReference>
<evidence type="ECO:0000313" key="1">
    <source>
        <dbReference type="EMBL" id="AWV88255.1"/>
    </source>
</evidence>
<dbReference type="Pfam" id="PF19775">
    <property type="entry name" value="DUF6261"/>
    <property type="match status" value="1"/>
</dbReference>
<evidence type="ECO:0000313" key="2">
    <source>
        <dbReference type="Proteomes" id="UP000249799"/>
    </source>
</evidence>
<accession>A0A2Z4FHN4</accession>
<reference evidence="1 2" key="1">
    <citation type="submission" date="2018-06" db="EMBL/GenBank/DDBJ databases">
        <title>Lujinxingia sediminis gen. nov. sp. nov., a new facultative anaerobic member of the class Deltaproteobacteria, and proposal of Lujinxingaceae fam. nov.</title>
        <authorList>
            <person name="Guo L.-Y."/>
            <person name="Li C.-M."/>
            <person name="Wang S."/>
            <person name="Du Z.-J."/>
        </authorList>
    </citation>
    <scope>NUCLEOTIDE SEQUENCE [LARGE SCALE GENOMIC DNA]</scope>
    <source>
        <strain evidence="1 2">FA350</strain>
    </source>
</reference>
<sequence>MDFSKMLNLRTMDNGSQRHVLDQMSADLAALGLPRLDGLHADALAANERANEANLRWLNQKELNETARSDARSIDHELDRQLGSLHTILKTYAEMPAGGPASTQARTVIDALFARGVAPYTTLSFNEEHNQVRALIATLRAEYTAELAAVGVSALVDQLEVINTEYGEALSRGVERISFEKVSTLREQADQLFHKFLLALIGELVDQPDILAQRLKPLYIQQKRVAEYFKRYKSIPTVDPQTGETPETPVERAEPLPLLGDAP</sequence>
<dbReference type="RefSeq" id="WP_111331845.1">
    <property type="nucleotide sequence ID" value="NZ_CP030032.1"/>
</dbReference>
<dbReference type="EMBL" id="CP030032">
    <property type="protein sequence ID" value="AWV88255.1"/>
    <property type="molecule type" value="Genomic_DNA"/>
</dbReference>
<keyword evidence="2" id="KW-1185">Reference proteome</keyword>
<organism evidence="1 2">
    <name type="scientific">Bradymonas sediminis</name>
    <dbReference type="NCBI Taxonomy" id="1548548"/>
    <lineage>
        <taxon>Bacteria</taxon>
        <taxon>Deltaproteobacteria</taxon>
        <taxon>Bradymonadales</taxon>
        <taxon>Bradymonadaceae</taxon>
        <taxon>Bradymonas</taxon>
    </lineage>
</organism>
<proteinExistence type="predicted"/>
<dbReference type="AlphaFoldDB" id="A0A2Z4FHN4"/>
<dbReference type="KEGG" id="bsed:DN745_02430"/>
<dbReference type="Proteomes" id="UP000249799">
    <property type="component" value="Chromosome"/>
</dbReference>
<protein>
    <submittedName>
        <fullName evidence="1">Uncharacterized protein</fullName>
    </submittedName>
</protein>
<name>A0A2Z4FHN4_9DELT</name>
<gene>
    <name evidence="1" type="ORF">DN745_02430</name>
</gene>